<dbReference type="Proteomes" id="UP001548590">
    <property type="component" value="Unassembled WGS sequence"/>
</dbReference>
<evidence type="ECO:0000256" key="3">
    <source>
        <dbReference type="ARBA" id="ARBA00048267"/>
    </source>
</evidence>
<evidence type="ECO:0000256" key="1">
    <source>
        <dbReference type="ARBA" id="ARBA00022801"/>
    </source>
</evidence>
<reference evidence="6 7" key="1">
    <citation type="submission" date="2024-07" db="EMBL/GenBank/DDBJ databases">
        <title>Uliginosibacterium paludis KCTC:42655.</title>
        <authorList>
            <person name="Kim M.K."/>
        </authorList>
    </citation>
    <scope>NUCLEOTIDE SEQUENCE [LARGE SCALE GENOMIC DNA]</scope>
    <source>
        <strain evidence="6 7">KCTC 42655</strain>
    </source>
</reference>
<dbReference type="InterPro" id="IPR035909">
    <property type="entry name" value="CheB_C"/>
</dbReference>
<dbReference type="RefSeq" id="WP_345928016.1">
    <property type="nucleotide sequence ID" value="NZ_JBDIVF010000005.1"/>
</dbReference>
<dbReference type="Pfam" id="PF01339">
    <property type="entry name" value="CheB_methylest"/>
    <property type="match status" value="1"/>
</dbReference>
<dbReference type="EC" id="3.1.1.61" evidence="2"/>
<dbReference type="EMBL" id="JBEWLZ010000017">
    <property type="protein sequence ID" value="MET1491909.1"/>
    <property type="molecule type" value="Genomic_DNA"/>
</dbReference>
<feature type="active site" evidence="4">
    <location>
        <position position="42"/>
    </location>
</feature>
<evidence type="ECO:0000256" key="2">
    <source>
        <dbReference type="ARBA" id="ARBA00039140"/>
    </source>
</evidence>
<accession>A0ABV2CVG2</accession>
<dbReference type="PROSITE" id="PS50122">
    <property type="entry name" value="CHEB"/>
    <property type="match status" value="1"/>
</dbReference>
<keyword evidence="7" id="KW-1185">Reference proteome</keyword>
<feature type="domain" description="CheB-type methylesterase" evidence="5">
    <location>
        <begin position="3"/>
        <end position="182"/>
    </location>
</feature>
<dbReference type="InterPro" id="IPR000673">
    <property type="entry name" value="Sig_transdc_resp-reg_Me-estase"/>
</dbReference>
<gene>
    <name evidence="6" type="ORF">ABVT11_18865</name>
</gene>
<keyword evidence="1 4" id="KW-0378">Hydrolase</keyword>
<dbReference type="PANTHER" id="PTHR42872:SF6">
    <property type="entry name" value="PROTEIN-GLUTAMATE METHYLESTERASE_PROTEIN-GLUTAMINE GLUTAMINASE"/>
    <property type="match status" value="1"/>
</dbReference>
<feature type="active site" evidence="4">
    <location>
        <position position="134"/>
    </location>
</feature>
<dbReference type="PANTHER" id="PTHR42872">
    <property type="entry name" value="PROTEIN-GLUTAMATE METHYLESTERASE/PROTEIN-GLUTAMINE GLUTAMINASE"/>
    <property type="match status" value="1"/>
</dbReference>
<protein>
    <recommendedName>
        <fullName evidence="2">protein-glutamate methylesterase</fullName>
        <ecNumber evidence="2">3.1.1.61</ecNumber>
    </recommendedName>
</protein>
<evidence type="ECO:0000313" key="7">
    <source>
        <dbReference type="Proteomes" id="UP001548590"/>
    </source>
</evidence>
<keyword evidence="4" id="KW-0145">Chemotaxis</keyword>
<evidence type="ECO:0000256" key="4">
    <source>
        <dbReference type="PROSITE-ProRule" id="PRU00050"/>
    </source>
</evidence>
<dbReference type="SUPFAM" id="SSF52738">
    <property type="entry name" value="Methylesterase CheB, C-terminal domain"/>
    <property type="match status" value="1"/>
</dbReference>
<name>A0ABV2CVG2_9RHOO</name>
<organism evidence="6 7">
    <name type="scientific">Uliginosibacterium paludis</name>
    <dbReference type="NCBI Taxonomy" id="1615952"/>
    <lineage>
        <taxon>Bacteria</taxon>
        <taxon>Pseudomonadati</taxon>
        <taxon>Pseudomonadota</taxon>
        <taxon>Betaproteobacteria</taxon>
        <taxon>Rhodocyclales</taxon>
        <taxon>Zoogloeaceae</taxon>
        <taxon>Uliginosibacterium</taxon>
    </lineage>
</organism>
<evidence type="ECO:0000259" key="5">
    <source>
        <dbReference type="PROSITE" id="PS50122"/>
    </source>
</evidence>
<proteinExistence type="predicted"/>
<dbReference type="CDD" id="cd16433">
    <property type="entry name" value="CheB"/>
    <property type="match status" value="1"/>
</dbReference>
<comment type="catalytic activity">
    <reaction evidence="3">
        <text>[protein]-L-glutamate 5-O-methyl ester + H2O = L-glutamyl-[protein] + methanol + H(+)</text>
        <dbReference type="Rhea" id="RHEA:23236"/>
        <dbReference type="Rhea" id="RHEA-COMP:10208"/>
        <dbReference type="Rhea" id="RHEA-COMP:10311"/>
        <dbReference type="ChEBI" id="CHEBI:15377"/>
        <dbReference type="ChEBI" id="CHEBI:15378"/>
        <dbReference type="ChEBI" id="CHEBI:17790"/>
        <dbReference type="ChEBI" id="CHEBI:29973"/>
        <dbReference type="ChEBI" id="CHEBI:82795"/>
        <dbReference type="EC" id="3.1.1.61"/>
    </reaction>
</comment>
<feature type="active site" evidence="4">
    <location>
        <position position="15"/>
    </location>
</feature>
<dbReference type="Gene3D" id="3.40.50.180">
    <property type="entry name" value="Methylesterase CheB, C-terminal domain"/>
    <property type="match status" value="1"/>
</dbReference>
<comment type="caution">
    <text evidence="6">The sequence shown here is derived from an EMBL/GenBank/DDBJ whole genome shotgun (WGS) entry which is preliminary data.</text>
</comment>
<evidence type="ECO:0000313" key="6">
    <source>
        <dbReference type="EMBL" id="MET1491909.1"/>
    </source>
</evidence>
<sequence>MNRWPDVDAVLVGASAGGVDALLKLCAALPADFPVPLLLVLHRPASGGSLAPLLASRCALPLSDAWDKQPLRAGEVLLAPADYHMLVAPGPCIALSRDAPLNWSRPAIDPLFESATDVFGARLLGVILTGANTDGALGARALRQAGGELWVQNPKQAIVPTMPQAALDLAGADLAPGIEEIGHLLGNGKWR</sequence>